<dbReference type="InterPro" id="IPR027417">
    <property type="entry name" value="P-loop_NTPase"/>
</dbReference>
<reference evidence="7" key="1">
    <citation type="submission" date="2015-06" db="UniProtKB">
        <authorList>
            <consortium name="EnsemblPlants"/>
        </authorList>
    </citation>
    <scope>IDENTIFICATION</scope>
</reference>
<proteinExistence type="inferred from homology"/>
<keyword evidence="2" id="KW-0433">Leucine-rich repeat</keyword>
<dbReference type="PANTHER" id="PTHR19338:SF65">
    <property type="entry name" value="OS06G0163900 PROTEIN"/>
    <property type="match status" value="1"/>
</dbReference>
<organism evidence="7">
    <name type="scientific">Aegilops tauschii</name>
    <name type="common">Tausch's goatgrass</name>
    <name type="synonym">Aegilops squarrosa</name>
    <dbReference type="NCBI Taxonomy" id="37682"/>
    <lineage>
        <taxon>Eukaryota</taxon>
        <taxon>Viridiplantae</taxon>
        <taxon>Streptophyta</taxon>
        <taxon>Embryophyta</taxon>
        <taxon>Tracheophyta</taxon>
        <taxon>Spermatophyta</taxon>
        <taxon>Magnoliopsida</taxon>
        <taxon>Liliopsida</taxon>
        <taxon>Poales</taxon>
        <taxon>Poaceae</taxon>
        <taxon>BOP clade</taxon>
        <taxon>Pooideae</taxon>
        <taxon>Triticodae</taxon>
        <taxon>Triticeae</taxon>
        <taxon>Triticinae</taxon>
        <taxon>Aegilops</taxon>
    </lineage>
</organism>
<comment type="similarity">
    <text evidence="1">Belongs to the disease resistance NB-LRR family.</text>
</comment>
<evidence type="ECO:0000256" key="3">
    <source>
        <dbReference type="ARBA" id="ARBA00022737"/>
    </source>
</evidence>
<evidence type="ECO:0000259" key="6">
    <source>
        <dbReference type="Pfam" id="PF18052"/>
    </source>
</evidence>
<dbReference type="Gene3D" id="1.20.5.4130">
    <property type="match status" value="1"/>
</dbReference>
<name>R7W356_AEGTA</name>
<dbReference type="InterPro" id="IPR041118">
    <property type="entry name" value="Rx_N"/>
</dbReference>
<dbReference type="Gene3D" id="3.40.50.300">
    <property type="entry name" value="P-loop containing nucleotide triphosphate hydrolases"/>
    <property type="match status" value="1"/>
</dbReference>
<protein>
    <recommendedName>
        <fullName evidence="6">Disease resistance N-terminal domain-containing protein</fullName>
    </recommendedName>
</protein>
<dbReference type="AlphaFoldDB" id="R7W356"/>
<dbReference type="Pfam" id="PF18052">
    <property type="entry name" value="Rx_N"/>
    <property type="match status" value="1"/>
</dbReference>
<feature type="domain" description="Disease resistance N-terminal" evidence="6">
    <location>
        <begin position="12"/>
        <end position="71"/>
    </location>
</feature>
<dbReference type="EnsemblPlants" id="EMT13623">
    <property type="protein sequence ID" value="EMT13623"/>
    <property type="gene ID" value="F775_23080"/>
</dbReference>
<keyword evidence="3" id="KW-0677">Repeat</keyword>
<dbReference type="SUPFAM" id="SSF52540">
    <property type="entry name" value="P-loop containing nucleoside triphosphate hydrolases"/>
    <property type="match status" value="1"/>
</dbReference>
<keyword evidence="4" id="KW-0547">Nucleotide-binding</keyword>
<evidence type="ECO:0000256" key="2">
    <source>
        <dbReference type="ARBA" id="ARBA00022614"/>
    </source>
</evidence>
<keyword evidence="5" id="KW-0611">Plant defense</keyword>
<evidence type="ECO:0000256" key="4">
    <source>
        <dbReference type="ARBA" id="ARBA00022741"/>
    </source>
</evidence>
<evidence type="ECO:0000256" key="1">
    <source>
        <dbReference type="ARBA" id="ARBA00008894"/>
    </source>
</evidence>
<evidence type="ECO:0000256" key="5">
    <source>
        <dbReference type="ARBA" id="ARBA00022821"/>
    </source>
</evidence>
<dbReference type="GO" id="GO:0000166">
    <property type="term" value="F:nucleotide binding"/>
    <property type="evidence" value="ECO:0007669"/>
    <property type="project" value="UniProtKB-KW"/>
</dbReference>
<accession>R7W356</accession>
<sequence length="142" mass="15445">MEGILVSTATGVMNSLLTKFTELMSEEYKPPKAVKIKIGSLKSELSSINAFLKKLADREDLDGQTKEWRDQPFLGNQRQPLTLDRMPPLYAEATDIVGSDAKIDELTELATDQEGKQLKVVSIIGYGGSGKTGTCGLGIQKP</sequence>
<evidence type="ECO:0000313" key="7">
    <source>
        <dbReference type="EnsemblPlants" id="EMT13623"/>
    </source>
</evidence>
<dbReference type="PANTHER" id="PTHR19338">
    <property type="entry name" value="TRANSLOCASE OF INNER MITOCHONDRIAL MEMBRANE 13 HOMOLOG"/>
    <property type="match status" value="1"/>
</dbReference>
<dbReference type="GO" id="GO:0006952">
    <property type="term" value="P:defense response"/>
    <property type="evidence" value="ECO:0007669"/>
    <property type="project" value="UniProtKB-KW"/>
</dbReference>